<evidence type="ECO:0000313" key="3">
    <source>
        <dbReference type="Proteomes" id="UP001157974"/>
    </source>
</evidence>
<protein>
    <submittedName>
        <fullName evidence="2">Uncharacterized protein</fullName>
    </submittedName>
</protein>
<accession>A0AAV8UR75</accession>
<organism evidence="2 3">
    <name type="scientific">Rhodosorus marinus</name>
    <dbReference type="NCBI Taxonomy" id="101924"/>
    <lineage>
        <taxon>Eukaryota</taxon>
        <taxon>Rhodophyta</taxon>
        <taxon>Stylonematophyceae</taxon>
        <taxon>Stylonematales</taxon>
        <taxon>Stylonemataceae</taxon>
        <taxon>Rhodosorus</taxon>
    </lineage>
</organism>
<feature type="compositionally biased region" description="Polar residues" evidence="1">
    <location>
        <begin position="103"/>
        <end position="115"/>
    </location>
</feature>
<comment type="caution">
    <text evidence="2">The sequence shown here is derived from an EMBL/GenBank/DDBJ whole genome shotgun (WGS) entry which is preliminary data.</text>
</comment>
<evidence type="ECO:0000256" key="1">
    <source>
        <dbReference type="SAM" id="MobiDB-lite"/>
    </source>
</evidence>
<reference evidence="2 3" key="1">
    <citation type="journal article" date="2023" name="Nat. Commun.">
        <title>Origin of minicircular mitochondrial genomes in red algae.</title>
        <authorList>
            <person name="Lee Y."/>
            <person name="Cho C.H."/>
            <person name="Lee Y.M."/>
            <person name="Park S.I."/>
            <person name="Yang J.H."/>
            <person name="West J.A."/>
            <person name="Bhattacharya D."/>
            <person name="Yoon H.S."/>
        </authorList>
    </citation>
    <scope>NUCLEOTIDE SEQUENCE [LARGE SCALE GENOMIC DNA]</scope>
    <source>
        <strain evidence="2 3">CCMP1338</strain>
        <tissue evidence="2">Whole cell</tissue>
    </source>
</reference>
<evidence type="ECO:0000313" key="2">
    <source>
        <dbReference type="EMBL" id="KAJ8903991.1"/>
    </source>
</evidence>
<feature type="region of interest" description="Disordered" evidence="1">
    <location>
        <begin position="77"/>
        <end position="125"/>
    </location>
</feature>
<feature type="region of interest" description="Disordered" evidence="1">
    <location>
        <begin position="139"/>
        <end position="295"/>
    </location>
</feature>
<name>A0AAV8UR75_9RHOD</name>
<dbReference type="Proteomes" id="UP001157974">
    <property type="component" value="Unassembled WGS sequence"/>
</dbReference>
<sequence>MVGFTGLSGAPITRDSRVLVSRDGKRTVLRTAGGWKLYDLELALLNAEAERQLIESQIGTNMVKREARNTAITTPKRSNAHLSWIPQQRSKLDTLKRPPPNILGQTGAYQPTSGGASRDPSNKPATFFDYQVKEAPISTAKTKATKTPPEKPPTFYDYQPSTVSTPPPKASKTPLVSKPPSFYEYKRKSYGEAPTPKPPVEPPKQRFSFPFGIKKEVSWSSNTPRAEKKKEVAKSPPIPEKPKVEAKAPPPPPPPPPPTVPKAQTRTESVSKPAVSEAPEKKVSTGPSVTEGLQDTELAKKTKAVKKVVKTVKKKVKKADAGEKSEPVKKVVKTVRKTVKKAEKDGTGKKVVKNLAETEPVTPPKEGSEEVSS</sequence>
<feature type="compositionally biased region" description="Pro residues" evidence="1">
    <location>
        <begin position="248"/>
        <end position="260"/>
    </location>
</feature>
<gene>
    <name evidence="2" type="ORF">NDN08_000521</name>
</gene>
<feature type="compositionally biased region" description="Polar residues" evidence="1">
    <location>
        <begin position="77"/>
        <end position="89"/>
    </location>
</feature>
<dbReference type="AlphaFoldDB" id="A0AAV8UR75"/>
<keyword evidence="3" id="KW-1185">Reference proteome</keyword>
<dbReference type="EMBL" id="JAMWBK010000006">
    <property type="protein sequence ID" value="KAJ8903991.1"/>
    <property type="molecule type" value="Genomic_DNA"/>
</dbReference>
<feature type="region of interest" description="Disordered" evidence="1">
    <location>
        <begin position="353"/>
        <end position="373"/>
    </location>
</feature>
<proteinExistence type="predicted"/>